<keyword evidence="4" id="KW-0143">Chaperone</keyword>
<dbReference type="AlphaFoldDB" id="A0A139AY67"/>
<feature type="transmembrane region" description="Helical" evidence="7">
    <location>
        <begin position="230"/>
        <end position="252"/>
    </location>
</feature>
<dbReference type="PANTHER" id="PTHR44027:SF7">
    <property type="entry name" value="DNAJ HOMOLOG SUBFAMILY C MEMBER 5 HOMOLOG"/>
    <property type="match status" value="1"/>
</dbReference>
<keyword evidence="7" id="KW-0812">Transmembrane</keyword>
<dbReference type="Proteomes" id="UP000070544">
    <property type="component" value="Unassembled WGS sequence"/>
</dbReference>
<dbReference type="CDD" id="cd06257">
    <property type="entry name" value="DnaJ"/>
    <property type="match status" value="1"/>
</dbReference>
<proteinExistence type="predicted"/>
<evidence type="ECO:0000256" key="7">
    <source>
        <dbReference type="SAM" id="Phobius"/>
    </source>
</evidence>
<name>A0A139AY67_GONPJ</name>
<evidence type="ECO:0000256" key="2">
    <source>
        <dbReference type="ARBA" id="ARBA00023136"/>
    </source>
</evidence>
<dbReference type="Gene3D" id="1.10.287.110">
    <property type="entry name" value="DnaJ domain"/>
    <property type="match status" value="1"/>
</dbReference>
<evidence type="ECO:0000259" key="8">
    <source>
        <dbReference type="PROSITE" id="PS50076"/>
    </source>
</evidence>
<feature type="transmembrane region" description="Helical" evidence="7">
    <location>
        <begin position="307"/>
        <end position="327"/>
    </location>
</feature>
<dbReference type="PROSITE" id="PS00636">
    <property type="entry name" value="DNAJ_1"/>
    <property type="match status" value="1"/>
</dbReference>
<comment type="subcellular location">
    <subcellularLocation>
        <location evidence="1">Membrane</location>
        <topology evidence="1">Lipid-anchor</topology>
    </subcellularLocation>
</comment>
<dbReference type="PANTHER" id="PTHR44027">
    <property type="entry name" value="DNAJ HOMOLOG SUBFAMILY C MEMBER 5 HOMOLOG"/>
    <property type="match status" value="1"/>
</dbReference>
<dbReference type="GO" id="GO:0005737">
    <property type="term" value="C:cytoplasm"/>
    <property type="evidence" value="ECO:0007669"/>
    <property type="project" value="UniProtKB-ARBA"/>
</dbReference>
<dbReference type="Pfam" id="PF00226">
    <property type="entry name" value="DnaJ"/>
    <property type="match status" value="1"/>
</dbReference>
<feature type="transmembrane region" description="Helical" evidence="7">
    <location>
        <begin position="394"/>
        <end position="424"/>
    </location>
</feature>
<dbReference type="InterPro" id="IPR051434">
    <property type="entry name" value="DnaJ_C_subfamily_member5"/>
</dbReference>
<evidence type="ECO:0000313" key="10">
    <source>
        <dbReference type="Proteomes" id="UP000070544"/>
    </source>
</evidence>
<keyword evidence="5" id="KW-0449">Lipoprotein</keyword>
<feature type="region of interest" description="Disordered" evidence="6">
    <location>
        <begin position="434"/>
        <end position="475"/>
    </location>
</feature>
<feature type="transmembrane region" description="Helical" evidence="7">
    <location>
        <begin position="204"/>
        <end position="224"/>
    </location>
</feature>
<evidence type="ECO:0000313" key="9">
    <source>
        <dbReference type="EMBL" id="KXS21692.1"/>
    </source>
</evidence>
<dbReference type="PRINTS" id="PR00625">
    <property type="entry name" value="JDOMAIN"/>
</dbReference>
<organism evidence="9 10">
    <name type="scientific">Gonapodya prolifera (strain JEL478)</name>
    <name type="common">Monoblepharis prolifera</name>
    <dbReference type="NCBI Taxonomy" id="1344416"/>
    <lineage>
        <taxon>Eukaryota</taxon>
        <taxon>Fungi</taxon>
        <taxon>Fungi incertae sedis</taxon>
        <taxon>Chytridiomycota</taxon>
        <taxon>Chytridiomycota incertae sedis</taxon>
        <taxon>Monoblepharidomycetes</taxon>
        <taxon>Monoblepharidales</taxon>
        <taxon>Gonapodyaceae</taxon>
        <taxon>Gonapodya</taxon>
    </lineage>
</organism>
<keyword evidence="7" id="KW-1133">Transmembrane helix</keyword>
<dbReference type="InterPro" id="IPR001623">
    <property type="entry name" value="DnaJ_domain"/>
</dbReference>
<evidence type="ECO:0000256" key="3">
    <source>
        <dbReference type="ARBA" id="ARBA00023139"/>
    </source>
</evidence>
<feature type="domain" description="J" evidence="8">
    <location>
        <begin position="24"/>
        <end position="89"/>
    </location>
</feature>
<dbReference type="STRING" id="1344416.A0A139AY67"/>
<dbReference type="InterPro" id="IPR018253">
    <property type="entry name" value="DnaJ_domain_CS"/>
</dbReference>
<dbReference type="GO" id="GO:0016020">
    <property type="term" value="C:membrane"/>
    <property type="evidence" value="ECO:0007669"/>
    <property type="project" value="UniProtKB-SubCell"/>
</dbReference>
<keyword evidence="2 7" id="KW-0472">Membrane</keyword>
<accession>A0A139AY67</accession>
<dbReference type="SUPFAM" id="SSF46565">
    <property type="entry name" value="Chaperone J-domain"/>
    <property type="match status" value="1"/>
</dbReference>
<gene>
    <name evidence="9" type="ORF">M427DRAFT_51087</name>
</gene>
<protein>
    <submittedName>
        <fullName evidence="9">DnaJ-domain-containing protein</fullName>
    </submittedName>
</protein>
<evidence type="ECO:0000256" key="5">
    <source>
        <dbReference type="ARBA" id="ARBA00023288"/>
    </source>
</evidence>
<evidence type="ECO:0000256" key="6">
    <source>
        <dbReference type="SAM" id="MobiDB-lite"/>
    </source>
</evidence>
<reference evidence="9 10" key="1">
    <citation type="journal article" date="2015" name="Genome Biol. Evol.">
        <title>Phylogenomic analyses indicate that early fungi evolved digesting cell walls of algal ancestors of land plants.</title>
        <authorList>
            <person name="Chang Y."/>
            <person name="Wang S."/>
            <person name="Sekimoto S."/>
            <person name="Aerts A.L."/>
            <person name="Choi C."/>
            <person name="Clum A."/>
            <person name="LaButti K.M."/>
            <person name="Lindquist E.A."/>
            <person name="Yee Ngan C."/>
            <person name="Ohm R.A."/>
            <person name="Salamov A.A."/>
            <person name="Grigoriev I.V."/>
            <person name="Spatafora J.W."/>
            <person name="Berbee M.L."/>
        </authorList>
    </citation>
    <scope>NUCLEOTIDE SEQUENCE [LARGE SCALE GENOMIC DNA]</scope>
    <source>
        <strain evidence="9 10">JEL478</strain>
    </source>
</reference>
<keyword evidence="10" id="KW-1185">Reference proteome</keyword>
<feature type="transmembrane region" description="Helical" evidence="7">
    <location>
        <begin position="116"/>
        <end position="139"/>
    </location>
</feature>
<dbReference type="OrthoDB" id="10250354at2759"/>
<dbReference type="PROSITE" id="PS50076">
    <property type="entry name" value="DNAJ_2"/>
    <property type="match status" value="1"/>
</dbReference>
<evidence type="ECO:0000256" key="1">
    <source>
        <dbReference type="ARBA" id="ARBA00004635"/>
    </source>
</evidence>
<sequence>MSAAGGSSERLNGGGLPTELLTADLYHVLGVEKTATEEELKKAYRKMALKYHPDKHADSPEATEIFQRIKHAYETLSDSNKRAIYDQYGERGLTVVSNAGPLAEFLSPELVGMINVLVVVATLFILTLLLFPIFLSLQIDGHISWSWAVIGIPIWIFDVLAFFLIAGAPTKGEHLDEGDDPNHSGLSQREREQARQRAARTAKYFNLLEFGLVLVAQVFLVLRLSGTVSWVWAAIFSPWWLVEAMWAISNIFSIRAAWKFGVPEVEVPENPEDFDPEHGPRTHMRTLKGWERIYVIYSIFQRQLPRVAFAILVVLKLDGVLAAAPWSQIFIPVYVWGFMELLEQIVDSYVRVAPGPEGRSVGPLVGALIMFSIFAILFYSFVGNLVRRLDGADISMAVILIPVFIVIGVLLCCFSIVVPCGFFFARREATREMEAQTAPAPATEPADDLSQRMGAAEERVAPGAIPQASASSSAL</sequence>
<keyword evidence="3" id="KW-0564">Palmitate</keyword>
<feature type="compositionally biased region" description="Low complexity" evidence="6">
    <location>
        <begin position="435"/>
        <end position="444"/>
    </location>
</feature>
<dbReference type="EMBL" id="KQ965732">
    <property type="protein sequence ID" value="KXS21692.1"/>
    <property type="molecule type" value="Genomic_DNA"/>
</dbReference>
<dbReference type="SMART" id="SM00271">
    <property type="entry name" value="DnaJ"/>
    <property type="match status" value="1"/>
</dbReference>
<dbReference type="InterPro" id="IPR036869">
    <property type="entry name" value="J_dom_sf"/>
</dbReference>
<evidence type="ECO:0000256" key="4">
    <source>
        <dbReference type="ARBA" id="ARBA00023186"/>
    </source>
</evidence>
<feature type="transmembrane region" description="Helical" evidence="7">
    <location>
        <begin position="364"/>
        <end position="382"/>
    </location>
</feature>
<feature type="transmembrane region" description="Helical" evidence="7">
    <location>
        <begin position="145"/>
        <end position="166"/>
    </location>
</feature>
<dbReference type="OMA" id="QHTHDAY"/>